<dbReference type="EMBL" id="BK015221">
    <property type="protein sequence ID" value="DAD96597.1"/>
    <property type="molecule type" value="Genomic_DNA"/>
</dbReference>
<dbReference type="GO" id="GO:0005524">
    <property type="term" value="F:ATP binding"/>
    <property type="evidence" value="ECO:0007669"/>
    <property type="project" value="InterPro"/>
</dbReference>
<dbReference type="PANTHER" id="PTHR45766">
    <property type="entry name" value="DNA ANNEALING HELICASE AND ENDONUCLEASE ZRANB3 FAMILY MEMBER"/>
    <property type="match status" value="1"/>
</dbReference>
<dbReference type="InterPro" id="IPR027417">
    <property type="entry name" value="P-loop_NTPase"/>
</dbReference>
<organism evidence="3">
    <name type="scientific">Siphoviridae sp. ctSP74</name>
    <dbReference type="NCBI Taxonomy" id="2826343"/>
    <lineage>
        <taxon>Viruses</taxon>
        <taxon>Duplodnaviria</taxon>
        <taxon>Heunggongvirae</taxon>
        <taxon>Uroviricota</taxon>
        <taxon>Caudoviricetes</taxon>
    </lineage>
</organism>
<dbReference type="GO" id="GO:0006281">
    <property type="term" value="P:DNA repair"/>
    <property type="evidence" value="ECO:0007669"/>
    <property type="project" value="TreeGrafter"/>
</dbReference>
<dbReference type="InterPro" id="IPR001650">
    <property type="entry name" value="Helicase_C-like"/>
</dbReference>
<dbReference type="SMART" id="SM00490">
    <property type="entry name" value="HELICc"/>
    <property type="match status" value="1"/>
</dbReference>
<dbReference type="Pfam" id="PF00176">
    <property type="entry name" value="SNF2-rel_dom"/>
    <property type="match status" value="1"/>
</dbReference>
<evidence type="ECO:0000313" key="3">
    <source>
        <dbReference type="EMBL" id="DAD96597.1"/>
    </source>
</evidence>
<protein>
    <submittedName>
        <fullName evidence="3">Chromatin remodeling complex ATPase</fullName>
    </submittedName>
</protein>
<keyword evidence="1" id="KW-0378">Hydrolase</keyword>
<dbReference type="SMART" id="SM00487">
    <property type="entry name" value="DEXDc"/>
    <property type="match status" value="1"/>
</dbReference>
<evidence type="ECO:0000259" key="2">
    <source>
        <dbReference type="PROSITE" id="PS51194"/>
    </source>
</evidence>
<proteinExistence type="predicted"/>
<dbReference type="GO" id="GO:0031297">
    <property type="term" value="P:replication fork processing"/>
    <property type="evidence" value="ECO:0007669"/>
    <property type="project" value="TreeGrafter"/>
</dbReference>
<dbReference type="CDD" id="cd18793">
    <property type="entry name" value="SF2_C_SNF"/>
    <property type="match status" value="1"/>
</dbReference>
<dbReference type="InterPro" id="IPR038718">
    <property type="entry name" value="SNF2-like_sf"/>
</dbReference>
<dbReference type="PANTHER" id="PTHR45766:SF6">
    <property type="entry name" value="SWI_SNF-RELATED MATRIX-ASSOCIATED ACTIN-DEPENDENT REGULATOR OF CHROMATIN SUBFAMILY A-LIKE PROTEIN 1"/>
    <property type="match status" value="1"/>
</dbReference>
<evidence type="ECO:0000256" key="1">
    <source>
        <dbReference type="ARBA" id="ARBA00022801"/>
    </source>
</evidence>
<sequence length="419" mass="48910">MNHSYNYLTKNQKQAFEKFKKLKVGALFMEQGTGKTRVALELIKTTDCDLVLFFCPFSTKDNLQDEINKWTLDIDYKIIGYETLSSSDKTYIELLEEIENKKLFIVADESIFIKNDDTKRYKRLMNIAKMSDYRLILNGTPLTKNEWDIYNQMNFLSDKIIGMSKQEFLNVFFKKISYKKAGKRPKEFYKLSDVNIDYLHKLIAPYIFECEFQFDKNEEIKHVRIIASEEAQESYNRKKQQLLNSISKGESIIDQFQNLAYSCFNDEKRHVEIAKFVKNENQIIVFCTLVSEAVNIANQLNCYLITGDTPLSERSKIIEKFKNDSKALVMTLGTGAYGLNLQFCNKVAFSSITFDYAKTEQAISRIKRIGQQNDIEYTYFTSNLGIFNMIFENNEKKKSLKELLIDKINEGGSYFEEVL</sequence>
<reference evidence="3" key="1">
    <citation type="journal article" date="2021" name="Proc. Natl. Acad. Sci. U.S.A.">
        <title>A Catalog of Tens of Thousands of Viruses from Human Metagenomes Reveals Hidden Associations with Chronic Diseases.</title>
        <authorList>
            <person name="Tisza M.J."/>
            <person name="Buck C.B."/>
        </authorList>
    </citation>
    <scope>NUCLEOTIDE SEQUENCE</scope>
    <source>
        <strain evidence="3">CtSP74</strain>
    </source>
</reference>
<dbReference type="SUPFAM" id="SSF52540">
    <property type="entry name" value="P-loop containing nucleoside triphosphate hydrolases"/>
    <property type="match status" value="2"/>
</dbReference>
<dbReference type="InterPro" id="IPR000330">
    <property type="entry name" value="SNF2_N"/>
</dbReference>
<accession>A0A8S5NP60</accession>
<dbReference type="Gene3D" id="3.40.50.300">
    <property type="entry name" value="P-loop containing nucleotide triphosphate hydrolases"/>
    <property type="match status" value="1"/>
</dbReference>
<dbReference type="InterPro" id="IPR049730">
    <property type="entry name" value="SNF2/RAD54-like_C"/>
</dbReference>
<dbReference type="GO" id="GO:0016787">
    <property type="term" value="F:hydrolase activity"/>
    <property type="evidence" value="ECO:0007669"/>
    <property type="project" value="UniProtKB-KW"/>
</dbReference>
<feature type="domain" description="Helicase C-terminal" evidence="2">
    <location>
        <begin position="269"/>
        <end position="419"/>
    </location>
</feature>
<dbReference type="Gene3D" id="3.40.50.10810">
    <property type="entry name" value="Tandem AAA-ATPase domain"/>
    <property type="match status" value="1"/>
</dbReference>
<name>A0A8S5NP60_9CAUD</name>
<dbReference type="PROSITE" id="PS51194">
    <property type="entry name" value="HELICASE_CTER"/>
    <property type="match status" value="1"/>
</dbReference>
<dbReference type="Pfam" id="PF00271">
    <property type="entry name" value="Helicase_C"/>
    <property type="match status" value="1"/>
</dbReference>
<dbReference type="InterPro" id="IPR014001">
    <property type="entry name" value="Helicase_ATP-bd"/>
</dbReference>